<proteinExistence type="predicted"/>
<dbReference type="GO" id="GO:0006935">
    <property type="term" value="P:chemotaxis"/>
    <property type="evidence" value="ECO:0007669"/>
    <property type="project" value="InterPro"/>
</dbReference>
<dbReference type="EMBL" id="CP027753">
    <property type="protein sequence ID" value="AZE51344.1"/>
    <property type="molecule type" value="Genomic_DNA"/>
</dbReference>
<name>A0A3G7TW46_9PSED</name>
<feature type="domain" description="CheW-like" evidence="3">
    <location>
        <begin position="198"/>
        <end position="342"/>
    </location>
</feature>
<evidence type="ECO:0000256" key="2">
    <source>
        <dbReference type="SAM" id="Phobius"/>
    </source>
</evidence>
<keyword evidence="2" id="KW-0472">Membrane</keyword>
<sequence length="353" mass="38916">MQQPLGVVPDEASFVNVHHLSTSLILIILFGIAVLATLCIYLCRLRFSIERSVEAEPKEQAQLKRGVVERLSCIRSDMENTSKTILEIRLGTGLDITTASALSFPSGHRREGNNRSISTENVAGRGETSHQANLLIPGPSNEMSGTDINSEQDLSEVAVKMRELVELSHRLQAAAQVFDTYNIAPSLEMGNEDDSAQSRRYLPFFLDDELFAVSIRSVKEIVEANRLIFESDRSRKIRRAINLRGSVVPVIDLSGYFGGKPTEVNQSTLIIILVVSRGEHRQMIGVKVDAICKILNITPSSIEPPLVQKVDIRSRYTIGTVRIDNRSISLLDISQGLSAGIFSEPNSASSMLE</sequence>
<reference evidence="4 5" key="1">
    <citation type="submission" date="2018-03" db="EMBL/GenBank/DDBJ databases">
        <title>Diversity of phytobeneficial traits revealed by whole-genome analysis of worldwide-isolated phenazine-producing Pseudomonas spp.</title>
        <authorList>
            <person name="Biessy A."/>
            <person name="Novinscak A."/>
            <person name="Blom J."/>
            <person name="Leger G."/>
            <person name="Thomashow L.S."/>
            <person name="Cazorla F.M."/>
            <person name="Josic D."/>
            <person name="Filion M."/>
        </authorList>
    </citation>
    <scope>NUCLEOTIDE SEQUENCE [LARGE SCALE GENOMIC DNA]</scope>
    <source>
        <strain evidence="4 5">B25</strain>
    </source>
</reference>
<dbReference type="PROSITE" id="PS50851">
    <property type="entry name" value="CHEW"/>
    <property type="match status" value="1"/>
</dbReference>
<gene>
    <name evidence="4" type="ORF">C4K04_5706</name>
</gene>
<dbReference type="AlphaFoldDB" id="A0A3G7TW46"/>
<dbReference type="PANTHER" id="PTHR22617:SF23">
    <property type="entry name" value="CHEMOTAXIS PROTEIN CHEW"/>
    <property type="match status" value="1"/>
</dbReference>
<evidence type="ECO:0000313" key="4">
    <source>
        <dbReference type="EMBL" id="AZE51344.1"/>
    </source>
</evidence>
<dbReference type="GO" id="GO:0007165">
    <property type="term" value="P:signal transduction"/>
    <property type="evidence" value="ECO:0007669"/>
    <property type="project" value="InterPro"/>
</dbReference>
<dbReference type="Gene3D" id="2.30.30.40">
    <property type="entry name" value="SH3 Domains"/>
    <property type="match status" value="1"/>
</dbReference>
<dbReference type="PANTHER" id="PTHR22617">
    <property type="entry name" value="CHEMOTAXIS SENSOR HISTIDINE KINASE-RELATED"/>
    <property type="match status" value="1"/>
</dbReference>
<feature type="region of interest" description="Disordered" evidence="1">
    <location>
        <begin position="120"/>
        <end position="143"/>
    </location>
</feature>
<evidence type="ECO:0000313" key="5">
    <source>
        <dbReference type="Proteomes" id="UP000268048"/>
    </source>
</evidence>
<dbReference type="SMART" id="SM00260">
    <property type="entry name" value="CheW"/>
    <property type="match status" value="1"/>
</dbReference>
<keyword evidence="2" id="KW-1133">Transmembrane helix</keyword>
<dbReference type="GO" id="GO:0005829">
    <property type="term" value="C:cytosol"/>
    <property type="evidence" value="ECO:0007669"/>
    <property type="project" value="TreeGrafter"/>
</dbReference>
<dbReference type="Pfam" id="PF01584">
    <property type="entry name" value="CheW"/>
    <property type="match status" value="1"/>
</dbReference>
<dbReference type="Proteomes" id="UP000268048">
    <property type="component" value="Chromosome"/>
</dbReference>
<dbReference type="InterPro" id="IPR039315">
    <property type="entry name" value="CheW"/>
</dbReference>
<dbReference type="InterPro" id="IPR036061">
    <property type="entry name" value="CheW-like_dom_sf"/>
</dbReference>
<keyword evidence="2" id="KW-0812">Transmembrane</keyword>
<dbReference type="SUPFAM" id="SSF50341">
    <property type="entry name" value="CheW-like"/>
    <property type="match status" value="1"/>
</dbReference>
<accession>A0A3G7TW46</accession>
<feature type="transmembrane region" description="Helical" evidence="2">
    <location>
        <begin position="20"/>
        <end position="43"/>
    </location>
</feature>
<evidence type="ECO:0000259" key="3">
    <source>
        <dbReference type="PROSITE" id="PS50851"/>
    </source>
</evidence>
<evidence type="ECO:0000256" key="1">
    <source>
        <dbReference type="SAM" id="MobiDB-lite"/>
    </source>
</evidence>
<dbReference type="Gene3D" id="2.40.50.180">
    <property type="entry name" value="CheA-289, Domain 4"/>
    <property type="match status" value="1"/>
</dbReference>
<protein>
    <submittedName>
        <fullName evidence="4">Positive regulator of CheA protein activity (CheW)</fullName>
    </submittedName>
</protein>
<dbReference type="RefSeq" id="WP_164486530.1">
    <property type="nucleotide sequence ID" value="NZ_CP027753.1"/>
</dbReference>
<dbReference type="InterPro" id="IPR002545">
    <property type="entry name" value="CheW-lke_dom"/>
</dbReference>
<organism evidence="4 5">
    <name type="scientific">Pseudomonas chlororaphis</name>
    <dbReference type="NCBI Taxonomy" id="587753"/>
    <lineage>
        <taxon>Bacteria</taxon>
        <taxon>Pseudomonadati</taxon>
        <taxon>Pseudomonadota</taxon>
        <taxon>Gammaproteobacteria</taxon>
        <taxon>Pseudomonadales</taxon>
        <taxon>Pseudomonadaceae</taxon>
        <taxon>Pseudomonas</taxon>
    </lineage>
</organism>